<organism evidence="4 5">
    <name type="scientific">Abyssobacteria bacterium (strain SURF_5)</name>
    <dbReference type="NCBI Taxonomy" id="2093360"/>
    <lineage>
        <taxon>Bacteria</taxon>
        <taxon>Pseudomonadati</taxon>
        <taxon>Candidatus Hydrogenedentota</taxon>
        <taxon>Candidatus Abyssobacteria</taxon>
    </lineage>
</organism>
<protein>
    <submittedName>
        <fullName evidence="4">Nitronate monooxygenase</fullName>
    </submittedName>
</protein>
<dbReference type="Pfam" id="PF03060">
    <property type="entry name" value="NMO"/>
    <property type="match status" value="1"/>
</dbReference>
<dbReference type="CDD" id="cd04730">
    <property type="entry name" value="NPD_like"/>
    <property type="match status" value="1"/>
</dbReference>
<keyword evidence="4" id="KW-0503">Monooxygenase</keyword>
<dbReference type="PANTHER" id="PTHR32332">
    <property type="entry name" value="2-NITROPROPANE DIOXYGENASE"/>
    <property type="match status" value="1"/>
</dbReference>
<dbReference type="EMBL" id="QZKU01000123">
    <property type="protein sequence ID" value="RJP16710.1"/>
    <property type="molecule type" value="Genomic_DNA"/>
</dbReference>
<dbReference type="GO" id="GO:0018580">
    <property type="term" value="F:nitronate monooxygenase activity"/>
    <property type="evidence" value="ECO:0007669"/>
    <property type="project" value="InterPro"/>
</dbReference>
<dbReference type="InterPro" id="IPR013785">
    <property type="entry name" value="Aldolase_TIM"/>
</dbReference>
<keyword evidence="1" id="KW-0285">Flavoprotein</keyword>
<evidence type="ECO:0000256" key="1">
    <source>
        <dbReference type="ARBA" id="ARBA00022630"/>
    </source>
</evidence>
<accession>A0A3A4NI03</accession>
<dbReference type="Gene3D" id="3.20.20.70">
    <property type="entry name" value="Aldolase class I"/>
    <property type="match status" value="1"/>
</dbReference>
<dbReference type="SUPFAM" id="SSF51412">
    <property type="entry name" value="Inosine monophosphate dehydrogenase (IMPDH)"/>
    <property type="match status" value="1"/>
</dbReference>
<evidence type="ECO:0000256" key="3">
    <source>
        <dbReference type="ARBA" id="ARBA00023002"/>
    </source>
</evidence>
<dbReference type="PANTHER" id="PTHR32332:SF38">
    <property type="entry name" value="MONOOXYGENASE RV1533-RELATED"/>
    <property type="match status" value="1"/>
</dbReference>
<evidence type="ECO:0000313" key="4">
    <source>
        <dbReference type="EMBL" id="RJP16710.1"/>
    </source>
</evidence>
<gene>
    <name evidence="4" type="ORF">C4520_17930</name>
</gene>
<dbReference type="Proteomes" id="UP000265882">
    <property type="component" value="Unassembled WGS sequence"/>
</dbReference>
<reference evidence="4 5" key="1">
    <citation type="journal article" date="2017" name="ISME J.">
        <title>Energy and carbon metabolisms in a deep terrestrial subsurface fluid microbial community.</title>
        <authorList>
            <person name="Momper L."/>
            <person name="Jungbluth S.P."/>
            <person name="Lee M.D."/>
            <person name="Amend J.P."/>
        </authorList>
    </citation>
    <scope>NUCLEOTIDE SEQUENCE [LARGE SCALE GENOMIC DNA]</scope>
    <source>
        <strain evidence="4">SURF_5</strain>
    </source>
</reference>
<evidence type="ECO:0000313" key="5">
    <source>
        <dbReference type="Proteomes" id="UP000265882"/>
    </source>
</evidence>
<name>A0A3A4NI03_ABYX5</name>
<keyword evidence="2" id="KW-0288">FMN</keyword>
<sequence>MSRRILRTKLCDMLGIEYPILSAGMGPSLIGESTGAPVDLVVAVSEAGGLGVLGAAGYTVEQMREHIREIRRRTDKPFGVDLILPSQLVDQGDREVEGPKEVPLSEIIKSLPEPYYNWIQKVKKELQLPDTDTTVRMDTATMQPLKAVKACIEEKIPLFCSGLGNPGWMVDEAHANGIKVLGITGNSKNARRMAQSGVDLIVAQGYDGGGHTGRIGTMALLPQAIDAAAPIPVLGAGGIGDGRGVAAALAIGCVGVWIGTRFLATKEGGILDIQKQHILNATDEDTRRTYLYTGKTSRVIYNRFHDLWDQSGLDPLPFPMQLTLASGLVDMFLKGKKLDYVAPFSGQISGLIKEIKPAGQVLEELVEETVDILTRRIPKDIKAS</sequence>
<evidence type="ECO:0000256" key="2">
    <source>
        <dbReference type="ARBA" id="ARBA00022643"/>
    </source>
</evidence>
<keyword evidence="3" id="KW-0560">Oxidoreductase</keyword>
<dbReference type="InterPro" id="IPR004136">
    <property type="entry name" value="NMO"/>
</dbReference>
<proteinExistence type="predicted"/>
<dbReference type="AlphaFoldDB" id="A0A3A4NI03"/>
<comment type="caution">
    <text evidence="4">The sequence shown here is derived from an EMBL/GenBank/DDBJ whole genome shotgun (WGS) entry which is preliminary data.</text>
</comment>